<keyword evidence="1" id="KW-0472">Membrane</keyword>
<reference evidence="2" key="1">
    <citation type="submission" date="2021-05" db="EMBL/GenBank/DDBJ databases">
        <authorList>
            <person name="Alioto T."/>
            <person name="Alioto T."/>
            <person name="Gomez Garrido J."/>
        </authorList>
    </citation>
    <scope>NUCLEOTIDE SEQUENCE</scope>
</reference>
<dbReference type="AlphaFoldDB" id="A0A8D8Q7H3"/>
<feature type="transmembrane region" description="Helical" evidence="1">
    <location>
        <begin position="20"/>
        <end position="38"/>
    </location>
</feature>
<proteinExistence type="predicted"/>
<dbReference type="EMBL" id="HBUF01062935">
    <property type="protein sequence ID" value="CAG6626581.1"/>
    <property type="molecule type" value="Transcribed_RNA"/>
</dbReference>
<name>A0A8D8Q7H3_9HEMI</name>
<sequence>MLCLSGLDPISSLSMSLSFFFSHSLTQIIFPLILTTLLDLVKSKDIMLSSHSMTSSSVRILCLPQSYLSHFMFLFFINGKSCLTNRRRKLAISDKSPPKGFYNTLVTGLKLEVDSAS</sequence>
<keyword evidence="1" id="KW-1133">Transmembrane helix</keyword>
<evidence type="ECO:0000313" key="2">
    <source>
        <dbReference type="EMBL" id="CAG6626581.1"/>
    </source>
</evidence>
<organism evidence="2">
    <name type="scientific">Cacopsylla melanoneura</name>
    <dbReference type="NCBI Taxonomy" id="428564"/>
    <lineage>
        <taxon>Eukaryota</taxon>
        <taxon>Metazoa</taxon>
        <taxon>Ecdysozoa</taxon>
        <taxon>Arthropoda</taxon>
        <taxon>Hexapoda</taxon>
        <taxon>Insecta</taxon>
        <taxon>Pterygota</taxon>
        <taxon>Neoptera</taxon>
        <taxon>Paraneoptera</taxon>
        <taxon>Hemiptera</taxon>
        <taxon>Sternorrhyncha</taxon>
        <taxon>Psylloidea</taxon>
        <taxon>Psyllidae</taxon>
        <taxon>Psyllinae</taxon>
        <taxon>Cacopsylla</taxon>
    </lineage>
</organism>
<feature type="transmembrane region" description="Helical" evidence="1">
    <location>
        <begin position="58"/>
        <end position="77"/>
    </location>
</feature>
<keyword evidence="1" id="KW-0812">Transmembrane</keyword>
<evidence type="ECO:0000256" key="1">
    <source>
        <dbReference type="SAM" id="Phobius"/>
    </source>
</evidence>
<accession>A0A8D8Q7H3</accession>
<protein>
    <submittedName>
        <fullName evidence="2">Uncharacterized protein</fullName>
    </submittedName>
</protein>